<protein>
    <submittedName>
        <fullName evidence="3">Amidohydrolase</fullName>
    </submittedName>
</protein>
<dbReference type="SUPFAM" id="SSF51338">
    <property type="entry name" value="Composite domain of metallo-dependent hydrolases"/>
    <property type="match status" value="1"/>
</dbReference>
<evidence type="ECO:0000313" key="4">
    <source>
        <dbReference type="Proteomes" id="UP000254711"/>
    </source>
</evidence>
<evidence type="ECO:0000313" key="3">
    <source>
        <dbReference type="EMBL" id="RDI97191.1"/>
    </source>
</evidence>
<dbReference type="SUPFAM" id="SSF51556">
    <property type="entry name" value="Metallo-dependent hydrolases"/>
    <property type="match status" value="1"/>
</dbReference>
<proteinExistence type="predicted"/>
<keyword evidence="3" id="KW-0378">Hydrolase</keyword>
<dbReference type="PANTHER" id="PTHR43135">
    <property type="entry name" value="ALPHA-D-RIBOSE 1-METHYLPHOSPHONATE 5-TRIPHOSPHATE DIPHOSPHATASE"/>
    <property type="match status" value="1"/>
</dbReference>
<dbReference type="PANTHER" id="PTHR43135:SF3">
    <property type="entry name" value="ALPHA-D-RIBOSE 1-METHYLPHOSPHONATE 5-TRIPHOSPHATE DIPHOSPHATASE"/>
    <property type="match status" value="1"/>
</dbReference>
<feature type="domain" description="Amidohydrolase-related" evidence="2">
    <location>
        <begin position="426"/>
        <end position="761"/>
    </location>
</feature>
<keyword evidence="4" id="KW-1185">Reference proteome</keyword>
<organism evidence="3 4">
    <name type="scientific">Dyella solisilvae</name>
    <dbReference type="NCBI Taxonomy" id="1920168"/>
    <lineage>
        <taxon>Bacteria</taxon>
        <taxon>Pseudomonadati</taxon>
        <taxon>Pseudomonadota</taxon>
        <taxon>Gammaproteobacteria</taxon>
        <taxon>Lysobacterales</taxon>
        <taxon>Rhodanobacteraceae</taxon>
        <taxon>Dyella</taxon>
    </lineage>
</organism>
<dbReference type="GO" id="GO:0016810">
    <property type="term" value="F:hydrolase activity, acting on carbon-nitrogen (but not peptide) bonds"/>
    <property type="evidence" value="ECO:0007669"/>
    <property type="project" value="InterPro"/>
</dbReference>
<dbReference type="InterPro" id="IPR051781">
    <property type="entry name" value="Metallo-dep_Hydrolase"/>
</dbReference>
<dbReference type="Proteomes" id="UP000254711">
    <property type="component" value="Unassembled WGS sequence"/>
</dbReference>
<sequence>MRSRLGGLVDDAHRHATKRQEQRRRESRRPGADDQYRRLCGCHAGASWPRMEAESAVSGRCARVNAMHGASMPGPFVTPSMHYYRRGVPVILLPGPYGGSTMRAPLVVFALCLSLPCLADTPAAAPSLATPPANAQRFTILSSAGKHGTSSRWTDADGAHLGRDSLLLRGMVTEVDSRSTFNPDGSFQTIVVRGHTPNGDAAESFSVKDGKASWKSPVDAGSAPYVTGAEYVAFGGPMALNADLLERLLAAPGHTLALLPGGQARAEPLATATVGEGAAKKQVTAYAITGLSNTPVPVWADSAGHFFAFVSEMSWLPQGYESAEPMLEKAQSDALAQHAKAIVPKLLKTPAGPVAFTHVRAFVDGSRFVDDQTVVVDHGVITQVGPAAAVKLPANAQHIDGQGKTLVPGLWDSHQHVPDDAAGPMLLSLGITSVRDPGNINEQTMSRAARRAKGELLGPRVYPSMLIDGKGPNTAQAASVATSQAEAIALVDKAKADGFDAIKIYGSFNPDWVKATAAEAHKLGLHVHGHLPAGMRTDQAIADGYDEITHIYFVMMEAMPDAVVKSSNGMGRFEGPGRYAKDVDLDKDPMKSLIATMAKRHITSDPTLVVAETLYVPENGDLSPAYAPFMGSLPPAVERGFRMGGFAVPKDLTRADYRASFAKLQALVGAMHKAGVPIVAGTDGSGLELVRELELYVQAGFSNSEALASATIATAHLVGADQRTGSIKVGKAADLVLVDGNPAVKIGDLRHTDVVMMDGKLMDANALRAEGGISKRPAWAE</sequence>
<gene>
    <name evidence="3" type="ORF">DVT68_17670</name>
</gene>
<dbReference type="AlphaFoldDB" id="A0A370K3H0"/>
<dbReference type="InterPro" id="IPR032466">
    <property type="entry name" value="Metal_Hydrolase"/>
</dbReference>
<dbReference type="Pfam" id="PF01979">
    <property type="entry name" value="Amidohydro_1"/>
    <property type="match status" value="1"/>
</dbReference>
<dbReference type="Gene3D" id="3.20.20.140">
    <property type="entry name" value="Metal-dependent hydrolases"/>
    <property type="match status" value="1"/>
</dbReference>
<reference evidence="3 4" key="1">
    <citation type="submission" date="2018-07" db="EMBL/GenBank/DDBJ databases">
        <title>Dyella solisilvae sp. nov., isolated from the pine and broad-leaved mixed forest soil.</title>
        <authorList>
            <person name="Gao Z."/>
            <person name="Qiu L."/>
        </authorList>
    </citation>
    <scope>NUCLEOTIDE SEQUENCE [LARGE SCALE GENOMIC DNA]</scope>
    <source>
        <strain evidence="3 4">DHG54</strain>
    </source>
</reference>
<dbReference type="InterPro" id="IPR011059">
    <property type="entry name" value="Metal-dep_hydrolase_composite"/>
</dbReference>
<evidence type="ECO:0000259" key="2">
    <source>
        <dbReference type="Pfam" id="PF01979"/>
    </source>
</evidence>
<dbReference type="Gene3D" id="2.30.40.10">
    <property type="entry name" value="Urease, subunit C, domain 1"/>
    <property type="match status" value="1"/>
</dbReference>
<evidence type="ECO:0000256" key="1">
    <source>
        <dbReference type="SAM" id="MobiDB-lite"/>
    </source>
</evidence>
<name>A0A370K3H0_9GAMM</name>
<accession>A0A370K3H0</accession>
<feature type="region of interest" description="Disordered" evidence="1">
    <location>
        <begin position="1"/>
        <end position="34"/>
    </location>
</feature>
<comment type="caution">
    <text evidence="3">The sequence shown here is derived from an EMBL/GenBank/DDBJ whole genome shotgun (WGS) entry which is preliminary data.</text>
</comment>
<feature type="compositionally biased region" description="Basic and acidic residues" evidence="1">
    <location>
        <begin position="10"/>
        <end position="34"/>
    </location>
</feature>
<dbReference type="EMBL" id="QQSY01000006">
    <property type="protein sequence ID" value="RDI97191.1"/>
    <property type="molecule type" value="Genomic_DNA"/>
</dbReference>
<dbReference type="InterPro" id="IPR006680">
    <property type="entry name" value="Amidohydro-rel"/>
</dbReference>